<gene>
    <name evidence="3" type="ordered locus">Despr_1375</name>
</gene>
<feature type="region of interest" description="Disordered" evidence="1">
    <location>
        <begin position="140"/>
        <end position="165"/>
    </location>
</feature>
<accession>A0A7U3YLE5</accession>
<sequence>MPIYEFFCADCNTVFNFFSSRPNRDKRPNCPQCGRPELRKMMSAFATIGKAKENDEDNPLAGMDEAKMERALAGLMREAEQVNEDDPRQMANLMRKFADATGLDLGEPMHEAIARMEAGEDPEQIEQEMGDLMDGEEPFSLEAMKKKAQSGGRRPPRHDERLYEL</sequence>
<dbReference type="KEGG" id="dpr:Despr_1375"/>
<reference evidence="3 4" key="1">
    <citation type="journal article" date="2011" name="Stand. Genomic Sci.">
        <title>Complete genome sequence of Desulfobulbus propionicus type strain (1pr3).</title>
        <authorList>
            <person name="Pagani I."/>
            <person name="Lapidus A."/>
            <person name="Nolan M."/>
            <person name="Lucas S."/>
            <person name="Hammon N."/>
            <person name="Deshpande S."/>
            <person name="Cheng J.F."/>
            <person name="Chertkov O."/>
            <person name="Davenport K."/>
            <person name="Tapia R."/>
            <person name="Han C."/>
            <person name="Goodwin L."/>
            <person name="Pitluck S."/>
            <person name="Liolios K."/>
            <person name="Mavromatis K."/>
            <person name="Ivanova N."/>
            <person name="Mikhailova N."/>
            <person name="Pati A."/>
            <person name="Chen A."/>
            <person name="Palaniappan K."/>
            <person name="Land M."/>
            <person name="Hauser L."/>
            <person name="Chang Y.J."/>
            <person name="Jeffries C.D."/>
            <person name="Detter J.C."/>
            <person name="Brambilla E."/>
            <person name="Kannan K.P."/>
            <person name="Djao O.D."/>
            <person name="Rohde M."/>
            <person name="Pukall R."/>
            <person name="Spring S."/>
            <person name="Goker M."/>
            <person name="Sikorski J."/>
            <person name="Woyke T."/>
            <person name="Bristow J."/>
            <person name="Eisen J.A."/>
            <person name="Markowitz V."/>
            <person name="Hugenholtz P."/>
            <person name="Kyrpides N.C."/>
            <person name="Klenk H.P."/>
        </authorList>
    </citation>
    <scope>NUCLEOTIDE SEQUENCE [LARGE SCALE GENOMIC DNA]</scope>
    <source>
        <strain evidence="4">ATCC 33891 / DSM 2032 / 1pr3</strain>
    </source>
</reference>
<protein>
    <submittedName>
        <fullName evidence="3">Regulatory protein, FmdB family</fullName>
    </submittedName>
</protein>
<name>A0A7U3YLE5_DESPD</name>
<feature type="domain" description="Putative regulatory protein FmdB zinc ribbon" evidence="2">
    <location>
        <begin position="1"/>
        <end position="43"/>
    </location>
</feature>
<dbReference type="EMBL" id="CP002364">
    <property type="protein sequence ID" value="ADW17538.1"/>
    <property type="molecule type" value="Genomic_DNA"/>
</dbReference>
<evidence type="ECO:0000313" key="4">
    <source>
        <dbReference type="Proteomes" id="UP000006365"/>
    </source>
</evidence>
<keyword evidence="4" id="KW-1185">Reference proteome</keyword>
<dbReference type="AlphaFoldDB" id="A0A7U3YLE5"/>
<evidence type="ECO:0000256" key="1">
    <source>
        <dbReference type="SAM" id="MobiDB-lite"/>
    </source>
</evidence>
<dbReference type="Pfam" id="PF09723">
    <property type="entry name" value="Zn_ribbon_8"/>
    <property type="match status" value="1"/>
</dbReference>
<dbReference type="Proteomes" id="UP000006365">
    <property type="component" value="Chromosome"/>
</dbReference>
<dbReference type="PANTHER" id="PTHR34404:SF3">
    <property type="entry name" value="REGULATORY PROTEIN, FMDB FAMILY"/>
    <property type="match status" value="1"/>
</dbReference>
<dbReference type="NCBIfam" id="TIGR02605">
    <property type="entry name" value="CxxC_CxxC_SSSS"/>
    <property type="match status" value="1"/>
</dbReference>
<dbReference type="RefSeq" id="WP_015724079.1">
    <property type="nucleotide sequence ID" value="NC_014972.1"/>
</dbReference>
<organism evidence="3 4">
    <name type="scientific">Desulfobulbus propionicus (strain ATCC 33891 / DSM 2032 / VKM B-1956 / 1pr3)</name>
    <dbReference type="NCBI Taxonomy" id="577650"/>
    <lineage>
        <taxon>Bacteria</taxon>
        <taxon>Pseudomonadati</taxon>
        <taxon>Thermodesulfobacteriota</taxon>
        <taxon>Desulfobulbia</taxon>
        <taxon>Desulfobulbales</taxon>
        <taxon>Desulfobulbaceae</taxon>
        <taxon>Desulfobulbus</taxon>
    </lineage>
</organism>
<evidence type="ECO:0000259" key="2">
    <source>
        <dbReference type="SMART" id="SM00834"/>
    </source>
</evidence>
<evidence type="ECO:0000313" key="3">
    <source>
        <dbReference type="EMBL" id="ADW17538.1"/>
    </source>
</evidence>
<dbReference type="SMART" id="SM00834">
    <property type="entry name" value="CxxC_CXXC_SSSS"/>
    <property type="match status" value="1"/>
</dbReference>
<dbReference type="PANTHER" id="PTHR34404">
    <property type="entry name" value="REGULATORY PROTEIN, FMDB FAMILY"/>
    <property type="match status" value="1"/>
</dbReference>
<proteinExistence type="predicted"/>
<dbReference type="InterPro" id="IPR013429">
    <property type="entry name" value="Regulatory_FmdB_Zinc_ribbon"/>
</dbReference>